<dbReference type="SUPFAM" id="SSF55729">
    <property type="entry name" value="Acyl-CoA N-acyltransferases (Nat)"/>
    <property type="match status" value="1"/>
</dbReference>
<name>A0A5B0EAP2_9MICC</name>
<organism evidence="2 3">
    <name type="scientific">Paeniglutamicibacter gangotriensis</name>
    <dbReference type="NCBI Taxonomy" id="254787"/>
    <lineage>
        <taxon>Bacteria</taxon>
        <taxon>Bacillati</taxon>
        <taxon>Actinomycetota</taxon>
        <taxon>Actinomycetes</taxon>
        <taxon>Micrococcales</taxon>
        <taxon>Micrococcaceae</taxon>
        <taxon>Paeniglutamicibacter</taxon>
    </lineage>
</organism>
<dbReference type="OrthoDB" id="4403558at2"/>
<dbReference type="GO" id="GO:0016747">
    <property type="term" value="F:acyltransferase activity, transferring groups other than amino-acyl groups"/>
    <property type="evidence" value="ECO:0007669"/>
    <property type="project" value="InterPro"/>
</dbReference>
<dbReference type="InterPro" id="IPR000182">
    <property type="entry name" value="GNAT_dom"/>
</dbReference>
<dbReference type="AlphaFoldDB" id="A0A5B0EAP2"/>
<evidence type="ECO:0000313" key="2">
    <source>
        <dbReference type="EMBL" id="KAA0976097.1"/>
    </source>
</evidence>
<accession>A0A5B0EAP2</accession>
<comment type="caution">
    <text evidence="2">The sequence shown here is derived from an EMBL/GenBank/DDBJ whole genome shotgun (WGS) entry which is preliminary data.</text>
</comment>
<proteinExistence type="predicted"/>
<dbReference type="Proteomes" id="UP000323856">
    <property type="component" value="Unassembled WGS sequence"/>
</dbReference>
<dbReference type="PANTHER" id="PTHR43792">
    <property type="entry name" value="GNAT FAMILY, PUTATIVE (AFU_ORTHOLOGUE AFUA_3G00765)-RELATED-RELATED"/>
    <property type="match status" value="1"/>
</dbReference>
<dbReference type="InterPro" id="IPR016181">
    <property type="entry name" value="Acyl_CoA_acyltransferase"/>
</dbReference>
<dbReference type="EMBL" id="VOBL01000012">
    <property type="protein sequence ID" value="KAA0976097.1"/>
    <property type="molecule type" value="Genomic_DNA"/>
</dbReference>
<gene>
    <name evidence="2" type="ORF">FQ154_12385</name>
</gene>
<protein>
    <submittedName>
        <fullName evidence="2">GNAT family N-acetyltransferase</fullName>
    </submittedName>
</protein>
<reference evidence="2 3" key="1">
    <citation type="submission" date="2019-07" db="EMBL/GenBank/DDBJ databases">
        <title>Analysis of the biochemical properties, biological activity and biotechnological potential of siderophores and biosurfactants produced by Antarctic psychrotolerant bacteria.</title>
        <authorList>
            <person name="Styczynski M."/>
            <person name="Krucon T."/>
            <person name="Decewicz P."/>
            <person name="Dziewit L."/>
        </authorList>
    </citation>
    <scope>NUCLEOTIDE SEQUENCE [LARGE SCALE GENOMIC DNA]</scope>
    <source>
        <strain evidence="2 3">ANT_H27</strain>
    </source>
</reference>
<evidence type="ECO:0000313" key="3">
    <source>
        <dbReference type="Proteomes" id="UP000323856"/>
    </source>
</evidence>
<dbReference type="InterPro" id="IPR051531">
    <property type="entry name" value="N-acetyltransferase"/>
</dbReference>
<keyword evidence="2" id="KW-0808">Transferase</keyword>
<dbReference type="RefSeq" id="WP_149619944.1">
    <property type="nucleotide sequence ID" value="NZ_VOBL01000012.1"/>
</dbReference>
<dbReference type="Pfam" id="PF13302">
    <property type="entry name" value="Acetyltransf_3"/>
    <property type="match status" value="1"/>
</dbReference>
<dbReference type="PROSITE" id="PS51186">
    <property type="entry name" value="GNAT"/>
    <property type="match status" value="1"/>
</dbReference>
<feature type="domain" description="N-acetyltransferase" evidence="1">
    <location>
        <begin position="5"/>
        <end position="161"/>
    </location>
</feature>
<dbReference type="Gene3D" id="3.40.630.30">
    <property type="match status" value="1"/>
</dbReference>
<sequence length="166" mass="18357">MPDHLSLRPLRIEDAEAMTTVLADTSLYAFTGGTPPTTAELVRRYAVQTRGYSADRSEEWINCIVLLGPQQEAIGFVQATIFEDGKSAEISWVIGKPWQGRGYGGHAAELLVQDLVRRHIRRIVAQIHPGHEVSQRIATRLAMAPTSTVVDGEVRWERAIAVPDAE</sequence>
<evidence type="ECO:0000259" key="1">
    <source>
        <dbReference type="PROSITE" id="PS51186"/>
    </source>
</evidence>